<dbReference type="Proteomes" id="UP000319383">
    <property type="component" value="Chromosome"/>
</dbReference>
<dbReference type="Pfam" id="PF09346">
    <property type="entry name" value="SMI1_KNR4"/>
    <property type="match status" value="1"/>
</dbReference>
<evidence type="ECO:0000313" key="2">
    <source>
        <dbReference type="EMBL" id="QDU43440.1"/>
    </source>
</evidence>
<evidence type="ECO:0000259" key="1">
    <source>
        <dbReference type="SMART" id="SM00860"/>
    </source>
</evidence>
<dbReference type="Gene3D" id="3.40.1580.10">
    <property type="entry name" value="SMI1/KNR4-like"/>
    <property type="match status" value="1"/>
</dbReference>
<sequence>MCVIKNLSELMPPPVIPLEIPSDDDWKRCKRDLTNLPDDYKDFLMQYGSGVVDDFLRVFNPAAENEHLNLISQAKIILSALEESSRNFPDMFSMPSYPATNGFLPFASTDNGDNIFWVVNGQNPNLWTIAVMGPRSPEVFRHESGFVEFLVAMIRSDIRCKIFPSDFPDAPPISFVATRE</sequence>
<protein>
    <recommendedName>
        <fullName evidence="1">Knr4/Smi1-like domain-containing protein</fullName>
    </recommendedName>
</protein>
<evidence type="ECO:0000313" key="3">
    <source>
        <dbReference type="Proteomes" id="UP000319383"/>
    </source>
</evidence>
<dbReference type="KEGG" id="sdyn:Mal52_19140"/>
<dbReference type="AlphaFoldDB" id="A0A517ZLV4"/>
<proteinExistence type="predicted"/>
<reference evidence="2 3" key="1">
    <citation type="submission" date="2019-02" db="EMBL/GenBank/DDBJ databases">
        <title>Deep-cultivation of Planctomycetes and their phenomic and genomic characterization uncovers novel biology.</title>
        <authorList>
            <person name="Wiegand S."/>
            <person name="Jogler M."/>
            <person name="Boedeker C."/>
            <person name="Pinto D."/>
            <person name="Vollmers J."/>
            <person name="Rivas-Marin E."/>
            <person name="Kohn T."/>
            <person name="Peeters S.H."/>
            <person name="Heuer A."/>
            <person name="Rast P."/>
            <person name="Oberbeckmann S."/>
            <person name="Bunk B."/>
            <person name="Jeske O."/>
            <person name="Meyerdierks A."/>
            <person name="Storesund J.E."/>
            <person name="Kallscheuer N."/>
            <person name="Luecker S."/>
            <person name="Lage O.M."/>
            <person name="Pohl T."/>
            <person name="Merkel B.J."/>
            <person name="Hornburger P."/>
            <person name="Mueller R.-W."/>
            <person name="Bruemmer F."/>
            <person name="Labrenz M."/>
            <person name="Spormann A.M."/>
            <person name="Op den Camp H."/>
            <person name="Overmann J."/>
            <person name="Amann R."/>
            <person name="Jetten M.S.M."/>
            <person name="Mascher T."/>
            <person name="Medema M.H."/>
            <person name="Devos D.P."/>
            <person name="Kaster A.-K."/>
            <person name="Ovreas L."/>
            <person name="Rohde M."/>
            <person name="Galperin M.Y."/>
            <person name="Jogler C."/>
        </authorList>
    </citation>
    <scope>NUCLEOTIDE SEQUENCE [LARGE SCALE GENOMIC DNA]</scope>
    <source>
        <strain evidence="2 3">Mal52</strain>
    </source>
</reference>
<dbReference type="SUPFAM" id="SSF160631">
    <property type="entry name" value="SMI1/KNR4-like"/>
    <property type="match status" value="1"/>
</dbReference>
<name>A0A517ZLV4_9PLAN</name>
<dbReference type="InterPro" id="IPR018958">
    <property type="entry name" value="Knr4/Smi1-like_dom"/>
</dbReference>
<accession>A0A517ZLV4</accession>
<organism evidence="2 3">
    <name type="scientific">Symmachiella dynata</name>
    <dbReference type="NCBI Taxonomy" id="2527995"/>
    <lineage>
        <taxon>Bacteria</taxon>
        <taxon>Pseudomonadati</taxon>
        <taxon>Planctomycetota</taxon>
        <taxon>Planctomycetia</taxon>
        <taxon>Planctomycetales</taxon>
        <taxon>Planctomycetaceae</taxon>
        <taxon>Symmachiella</taxon>
    </lineage>
</organism>
<dbReference type="SMART" id="SM00860">
    <property type="entry name" value="SMI1_KNR4"/>
    <property type="match status" value="1"/>
</dbReference>
<keyword evidence="3" id="KW-1185">Reference proteome</keyword>
<dbReference type="InterPro" id="IPR037883">
    <property type="entry name" value="Knr4/Smi1-like_sf"/>
</dbReference>
<feature type="domain" description="Knr4/Smi1-like" evidence="1">
    <location>
        <begin position="20"/>
        <end position="152"/>
    </location>
</feature>
<gene>
    <name evidence="2" type="ORF">Mal52_19140</name>
</gene>
<dbReference type="EMBL" id="CP036276">
    <property type="protein sequence ID" value="QDU43440.1"/>
    <property type="molecule type" value="Genomic_DNA"/>
</dbReference>